<dbReference type="Proteomes" id="UP000664859">
    <property type="component" value="Unassembled WGS sequence"/>
</dbReference>
<dbReference type="AlphaFoldDB" id="A0A836CF77"/>
<dbReference type="PROSITE" id="PS51762">
    <property type="entry name" value="GH16_2"/>
    <property type="match status" value="1"/>
</dbReference>
<dbReference type="GO" id="GO:0030246">
    <property type="term" value="F:carbohydrate binding"/>
    <property type="evidence" value="ECO:0007669"/>
    <property type="project" value="UniProtKB-KW"/>
</dbReference>
<dbReference type="InterPro" id="IPR013320">
    <property type="entry name" value="ConA-like_dom_sf"/>
</dbReference>
<evidence type="ECO:0000259" key="1">
    <source>
        <dbReference type="PROSITE" id="PS51762"/>
    </source>
</evidence>
<dbReference type="EMBL" id="JAFCMP010000212">
    <property type="protein sequence ID" value="KAG5183414.1"/>
    <property type="molecule type" value="Genomic_DNA"/>
</dbReference>
<name>A0A836CF77_9STRA</name>
<keyword evidence="2" id="KW-0430">Lectin</keyword>
<dbReference type="GO" id="GO:0005975">
    <property type="term" value="P:carbohydrate metabolic process"/>
    <property type="evidence" value="ECO:0007669"/>
    <property type="project" value="InterPro"/>
</dbReference>
<dbReference type="SUPFAM" id="SSF49899">
    <property type="entry name" value="Concanavalin A-like lectins/glucanases"/>
    <property type="match status" value="1"/>
</dbReference>
<dbReference type="PANTHER" id="PTHR10963">
    <property type="entry name" value="GLYCOSYL HYDROLASE-RELATED"/>
    <property type="match status" value="1"/>
</dbReference>
<evidence type="ECO:0000313" key="3">
    <source>
        <dbReference type="Proteomes" id="UP000664859"/>
    </source>
</evidence>
<proteinExistence type="predicted"/>
<dbReference type="CDD" id="cd08023">
    <property type="entry name" value="GH16_laminarinase_like"/>
    <property type="match status" value="1"/>
</dbReference>
<dbReference type="InterPro" id="IPR000757">
    <property type="entry name" value="Beta-glucanase-like"/>
</dbReference>
<dbReference type="OrthoDB" id="45991at2759"/>
<evidence type="ECO:0000313" key="2">
    <source>
        <dbReference type="EMBL" id="KAG5183414.1"/>
    </source>
</evidence>
<reference evidence="2" key="1">
    <citation type="submission" date="2021-02" db="EMBL/GenBank/DDBJ databases">
        <title>First Annotated Genome of the Yellow-green Alga Tribonema minus.</title>
        <authorList>
            <person name="Mahan K.M."/>
        </authorList>
    </citation>
    <scope>NUCLEOTIDE SEQUENCE</scope>
    <source>
        <strain evidence="2">UTEX B ZZ1240</strain>
    </source>
</reference>
<gene>
    <name evidence="2" type="ORF">JKP88DRAFT_316952</name>
</gene>
<organism evidence="2 3">
    <name type="scientific">Tribonema minus</name>
    <dbReference type="NCBI Taxonomy" id="303371"/>
    <lineage>
        <taxon>Eukaryota</taxon>
        <taxon>Sar</taxon>
        <taxon>Stramenopiles</taxon>
        <taxon>Ochrophyta</taxon>
        <taxon>PX clade</taxon>
        <taxon>Xanthophyceae</taxon>
        <taxon>Tribonematales</taxon>
        <taxon>Tribonemataceae</taxon>
        <taxon>Tribonema</taxon>
    </lineage>
</organism>
<dbReference type="Gene3D" id="2.60.120.200">
    <property type="match status" value="1"/>
</dbReference>
<accession>A0A836CF77</accession>
<dbReference type="PANTHER" id="PTHR10963:SF60">
    <property type="entry name" value="GRAM-NEGATIVE BACTERIA-BINDING PROTEIN 1-RELATED"/>
    <property type="match status" value="1"/>
</dbReference>
<keyword evidence="3" id="KW-1185">Reference proteome</keyword>
<dbReference type="GO" id="GO:0004553">
    <property type="term" value="F:hydrolase activity, hydrolyzing O-glycosyl compounds"/>
    <property type="evidence" value="ECO:0007669"/>
    <property type="project" value="InterPro"/>
</dbReference>
<sequence length="397" mass="43698">MKPAINTCQIGTNIGYNVLYGHIEFRMKVAKGTGTWPSVYMLPVDWYYGDWPQSGEIDIFEAVNEAKNPHASQHDGGVFNVGTKTQEGCVMNNGLDYSLDYHIYTYTWTPGYHSWSIDGKVYCTVSKWLTESPLANGSATAPYDRQFQLMFNLAIGGSWPECCGAGAPDPQNYYHQMLVDYVRVYALTDAQKAATRWRFPNNVDPTPSYFKSGSTAVAYNVETAGGNWLPLRLPNWIDAESFDIGGQGVGYFDTSGTYNSGNSQNRPYDGMDLNDLQYWFPVTSGIKFKEQSGAYVTSFVTGEWVSYTVYTSQKVTLNGGAYIAGNGALVGLVDSTDCAAQTNKIFEVSVNSGDGEDFQPQRWSSGLALAPGTHRIVVCAKTGGVNFTSLQTFSWVL</sequence>
<protein>
    <submittedName>
        <fullName evidence="2">Concanavalin A-like lectin/glucanase domain-containing protein</fullName>
    </submittedName>
</protein>
<dbReference type="Pfam" id="PF00722">
    <property type="entry name" value="Glyco_hydro_16"/>
    <property type="match status" value="1"/>
</dbReference>
<feature type="domain" description="GH16" evidence="1">
    <location>
        <begin position="1"/>
        <end position="190"/>
    </location>
</feature>
<comment type="caution">
    <text evidence="2">The sequence shown here is derived from an EMBL/GenBank/DDBJ whole genome shotgun (WGS) entry which is preliminary data.</text>
</comment>
<dbReference type="Gene3D" id="2.60.120.260">
    <property type="entry name" value="Galactose-binding domain-like"/>
    <property type="match status" value="1"/>
</dbReference>
<dbReference type="InterPro" id="IPR050546">
    <property type="entry name" value="Glycosyl_Hydrlase_16"/>
</dbReference>